<reference evidence="2" key="1">
    <citation type="submission" date="2017-08" db="EMBL/GenBank/DDBJ databases">
        <authorList>
            <person name="Varghese N."/>
            <person name="Submissions S."/>
        </authorList>
    </citation>
    <scope>NUCLEOTIDE SEQUENCE [LARGE SCALE GENOMIC DNA]</scope>
    <source>
        <strain evidence="2">DSM 23173</strain>
    </source>
</reference>
<keyword evidence="2" id="KW-1185">Reference proteome</keyword>
<dbReference type="EMBL" id="OBQF01000006">
    <property type="protein sequence ID" value="SOC44435.1"/>
    <property type="molecule type" value="Genomic_DNA"/>
</dbReference>
<dbReference type="OrthoDB" id="2390021at2"/>
<sequence length="85" mass="9884">MFFANGDRAVTYQQNEVIEAAVLERLNNAFNKTEHVYLNEMITTEHTLTFMYEPVTVMEAHNTIEPCDIVVEEARNFLIEKGFLK</sequence>
<organism evidence="1 2">
    <name type="scientific">Salinicoccus kekensis</name>
    <dbReference type="NCBI Taxonomy" id="714307"/>
    <lineage>
        <taxon>Bacteria</taxon>
        <taxon>Bacillati</taxon>
        <taxon>Bacillota</taxon>
        <taxon>Bacilli</taxon>
        <taxon>Bacillales</taxon>
        <taxon>Staphylococcaceae</taxon>
        <taxon>Salinicoccus</taxon>
    </lineage>
</organism>
<name>A0A285UR95_9STAP</name>
<dbReference type="Proteomes" id="UP000219412">
    <property type="component" value="Unassembled WGS sequence"/>
</dbReference>
<evidence type="ECO:0000313" key="2">
    <source>
        <dbReference type="Proteomes" id="UP000219412"/>
    </source>
</evidence>
<dbReference type="RefSeq" id="WP_097042305.1">
    <property type="nucleotide sequence ID" value="NZ_OBQF01000006.1"/>
</dbReference>
<gene>
    <name evidence="1" type="ORF">SAMN05878391_2339</name>
</gene>
<accession>A0A285UR95</accession>
<dbReference type="AlphaFoldDB" id="A0A285UR95"/>
<protein>
    <submittedName>
        <fullName evidence="1">Uncharacterized protein</fullName>
    </submittedName>
</protein>
<evidence type="ECO:0000313" key="1">
    <source>
        <dbReference type="EMBL" id="SOC44435.1"/>
    </source>
</evidence>
<proteinExistence type="predicted"/>